<comment type="similarity">
    <text evidence="3">Belongs to the GCKR-like family. MurNAc-6-P etherase subfamily.</text>
</comment>
<evidence type="ECO:0000256" key="3">
    <source>
        <dbReference type="HAMAP-Rule" id="MF_00068"/>
    </source>
</evidence>
<accession>A0ABQ2RRB1</accession>
<comment type="caution">
    <text evidence="6">The sequence shown here is derived from an EMBL/GenBank/DDBJ whole genome shotgun (WGS) entry which is preliminary data.</text>
</comment>
<proteinExistence type="inferred from homology"/>
<keyword evidence="1 3" id="KW-0456">Lyase</keyword>
<comment type="miscellaneous">
    <text evidence="3">A lyase-type mechanism (elimination/hydration) is suggested for the cleavage of the lactyl ether bond of MurNAc 6-phosphate, with the formation of an alpha,beta-unsaturated aldehyde intermediate with (E)-stereochemistry, followed by the syn addition of water to give product.</text>
</comment>
<dbReference type="Gene3D" id="3.40.50.10490">
    <property type="entry name" value="Glucose-6-phosphate isomerase like protein, domain 1"/>
    <property type="match status" value="1"/>
</dbReference>
<comment type="subunit">
    <text evidence="3">Homodimer.</text>
</comment>
<comment type="catalytic activity">
    <reaction evidence="3">
        <text>N-acetyl-D-muramate 6-phosphate + H2O = N-acetyl-D-glucosamine 6-phosphate + (R)-lactate</text>
        <dbReference type="Rhea" id="RHEA:26410"/>
        <dbReference type="ChEBI" id="CHEBI:15377"/>
        <dbReference type="ChEBI" id="CHEBI:16004"/>
        <dbReference type="ChEBI" id="CHEBI:57513"/>
        <dbReference type="ChEBI" id="CHEBI:58722"/>
        <dbReference type="EC" id="4.2.1.126"/>
    </reaction>
</comment>
<dbReference type="EC" id="4.2.1.126" evidence="3"/>
<name>A0ABQ2RRB1_9DEIO</name>
<dbReference type="EMBL" id="BMQM01000011">
    <property type="protein sequence ID" value="GGR58279.1"/>
    <property type="molecule type" value="Genomic_DNA"/>
</dbReference>
<evidence type="ECO:0000256" key="1">
    <source>
        <dbReference type="ARBA" id="ARBA00023239"/>
    </source>
</evidence>
<dbReference type="NCBIfam" id="TIGR00274">
    <property type="entry name" value="N-acetylmuramic acid 6-phosphate etherase"/>
    <property type="match status" value="1"/>
</dbReference>
<dbReference type="Proteomes" id="UP000634308">
    <property type="component" value="Unassembled WGS sequence"/>
</dbReference>
<evidence type="ECO:0000313" key="6">
    <source>
        <dbReference type="EMBL" id="GGR58279.1"/>
    </source>
</evidence>
<dbReference type="SUPFAM" id="SSF53697">
    <property type="entry name" value="SIS domain"/>
    <property type="match status" value="1"/>
</dbReference>
<dbReference type="HAMAP" id="MF_00068">
    <property type="entry name" value="MurQ"/>
    <property type="match status" value="1"/>
</dbReference>
<dbReference type="CDD" id="cd05007">
    <property type="entry name" value="SIS_Etherase"/>
    <property type="match status" value="1"/>
</dbReference>
<comment type="function">
    <text evidence="3">Specifically catalyzes the cleavage of the D-lactyl ether substituent of MurNAc 6-phosphate, producing GlcNAc 6-phosphate and D-lactate.</text>
</comment>
<dbReference type="Pfam" id="PF22645">
    <property type="entry name" value="GKRP_SIS_N"/>
    <property type="match status" value="1"/>
</dbReference>
<evidence type="ECO:0000256" key="4">
    <source>
        <dbReference type="SAM" id="MobiDB-lite"/>
    </source>
</evidence>
<dbReference type="PROSITE" id="PS51464">
    <property type="entry name" value="SIS"/>
    <property type="match status" value="1"/>
</dbReference>
<keyword evidence="7" id="KW-1185">Reference proteome</keyword>
<dbReference type="NCBIfam" id="NF003915">
    <property type="entry name" value="PRK05441.1"/>
    <property type="match status" value="1"/>
</dbReference>
<comment type="pathway">
    <text evidence="3">Amino-sugar metabolism; N-acetylmuramate degradation.</text>
</comment>
<feature type="active site" evidence="3">
    <location>
        <position position="168"/>
    </location>
</feature>
<sequence length="352" mass="36410">MTHPPDPASDPQGTEQQPAPQVPTAPQPITTLPITTLPAALLPGADLPPRRPTPLPPEARRTEAFRTDHTDLDCLSTAALVQALVDDQVQAVNAARDAAPALARAVAAALPRLERGGRLVYAGAGTSGRLGVLDATELTPTFSWPPERAVPLIAGGERAIRRAVEGAEDDREAGEHDVQAVRVGPDDVLIGVAASGTTPYVLGALRAARAAGALTISLSNNPDTPLLDAADCAVLLDTGPELISGSTRLKAGTAQKIALNTLSSALMVRLGKVYGNLMVDVRTSNTKLEGRALRLVMHAANASESQSRAALLEANGQVKVAVVALRLGVNVREAARRLDEAGGHARAALGEA</sequence>
<evidence type="ECO:0000259" key="5">
    <source>
        <dbReference type="PROSITE" id="PS51464"/>
    </source>
</evidence>
<dbReference type="InterPro" id="IPR005488">
    <property type="entry name" value="Etherase_MurQ"/>
</dbReference>
<dbReference type="PANTHER" id="PTHR10088:SF4">
    <property type="entry name" value="GLUCOKINASE REGULATORY PROTEIN"/>
    <property type="match status" value="1"/>
</dbReference>
<organism evidence="6 7">
    <name type="scientific">Deinococcus seoulensis</name>
    <dbReference type="NCBI Taxonomy" id="1837379"/>
    <lineage>
        <taxon>Bacteria</taxon>
        <taxon>Thermotogati</taxon>
        <taxon>Deinococcota</taxon>
        <taxon>Deinococci</taxon>
        <taxon>Deinococcales</taxon>
        <taxon>Deinococcaceae</taxon>
        <taxon>Deinococcus</taxon>
    </lineage>
</organism>
<evidence type="ECO:0000313" key="7">
    <source>
        <dbReference type="Proteomes" id="UP000634308"/>
    </source>
</evidence>
<feature type="domain" description="SIS" evidence="5">
    <location>
        <begin position="109"/>
        <end position="272"/>
    </location>
</feature>
<evidence type="ECO:0000256" key="2">
    <source>
        <dbReference type="ARBA" id="ARBA00023277"/>
    </source>
</evidence>
<keyword evidence="2 3" id="KW-0119">Carbohydrate metabolism</keyword>
<dbReference type="PANTHER" id="PTHR10088">
    <property type="entry name" value="GLUCOKINASE REGULATORY PROTEIN"/>
    <property type="match status" value="1"/>
</dbReference>
<dbReference type="InterPro" id="IPR001347">
    <property type="entry name" value="SIS_dom"/>
</dbReference>
<dbReference type="PROSITE" id="PS01272">
    <property type="entry name" value="GCKR"/>
    <property type="match status" value="1"/>
</dbReference>
<dbReference type="InterPro" id="IPR005486">
    <property type="entry name" value="Glucokinase_regulatory_CS"/>
</dbReference>
<dbReference type="Gene3D" id="1.10.8.1080">
    <property type="match status" value="1"/>
</dbReference>
<reference evidence="7" key="1">
    <citation type="journal article" date="2019" name="Int. J. Syst. Evol. Microbiol.">
        <title>The Global Catalogue of Microorganisms (GCM) 10K type strain sequencing project: providing services to taxonomists for standard genome sequencing and annotation.</title>
        <authorList>
            <consortium name="The Broad Institute Genomics Platform"/>
            <consortium name="The Broad Institute Genome Sequencing Center for Infectious Disease"/>
            <person name="Wu L."/>
            <person name="Ma J."/>
        </authorList>
    </citation>
    <scope>NUCLEOTIDE SEQUENCE [LARGE SCALE GENOMIC DNA]</scope>
    <source>
        <strain evidence="7">JCM 31404</strain>
    </source>
</reference>
<dbReference type="InterPro" id="IPR040190">
    <property type="entry name" value="MURQ/GCKR"/>
</dbReference>
<dbReference type="InterPro" id="IPR046348">
    <property type="entry name" value="SIS_dom_sf"/>
</dbReference>
<dbReference type="NCBIfam" id="NF009222">
    <property type="entry name" value="PRK12570.1"/>
    <property type="match status" value="1"/>
</dbReference>
<gene>
    <name evidence="3 6" type="primary">murQ</name>
    <name evidence="6" type="ORF">GCM10008959_20060</name>
</gene>
<feature type="active site" description="Proton donor" evidence="3">
    <location>
        <position position="137"/>
    </location>
</feature>
<feature type="region of interest" description="Disordered" evidence="4">
    <location>
        <begin position="1"/>
        <end position="33"/>
    </location>
</feature>
<protein>
    <recommendedName>
        <fullName evidence="3">N-acetylmuramic acid 6-phosphate etherase</fullName>
        <shortName evidence="3">MurNAc-6-P etherase</shortName>
        <ecNumber evidence="3">4.2.1.126</ecNumber>
    </recommendedName>
    <alternativeName>
        <fullName evidence="3">N-acetylmuramic acid 6-phosphate hydrolase</fullName>
    </alternativeName>
    <alternativeName>
        <fullName evidence="3">N-acetylmuramic acid 6-phosphate lyase</fullName>
    </alternativeName>
</protein>
<dbReference type="RefSeq" id="WP_189064847.1">
    <property type="nucleotide sequence ID" value="NZ_BMQM01000011.1"/>
</dbReference>